<dbReference type="EMBL" id="JAUHHV010000012">
    <property type="protein sequence ID" value="KAK1406561.1"/>
    <property type="molecule type" value="Genomic_DNA"/>
</dbReference>
<gene>
    <name evidence="10" type="ORF">QVD17_41990</name>
</gene>
<organism evidence="10 11">
    <name type="scientific">Tagetes erecta</name>
    <name type="common">African marigold</name>
    <dbReference type="NCBI Taxonomy" id="13708"/>
    <lineage>
        <taxon>Eukaryota</taxon>
        <taxon>Viridiplantae</taxon>
        <taxon>Streptophyta</taxon>
        <taxon>Embryophyta</taxon>
        <taxon>Tracheophyta</taxon>
        <taxon>Spermatophyta</taxon>
        <taxon>Magnoliopsida</taxon>
        <taxon>eudicotyledons</taxon>
        <taxon>Gunneridae</taxon>
        <taxon>Pentapetalae</taxon>
        <taxon>asterids</taxon>
        <taxon>campanulids</taxon>
        <taxon>Asterales</taxon>
        <taxon>Asteraceae</taxon>
        <taxon>Asteroideae</taxon>
        <taxon>Heliantheae alliance</taxon>
        <taxon>Tageteae</taxon>
        <taxon>Tagetes</taxon>
    </lineage>
</organism>
<feature type="coiled-coil region" evidence="7">
    <location>
        <begin position="298"/>
        <end position="332"/>
    </location>
</feature>
<reference evidence="10" key="1">
    <citation type="journal article" date="2023" name="bioRxiv">
        <title>Improved chromosome-level genome assembly for marigold (Tagetes erecta).</title>
        <authorList>
            <person name="Jiang F."/>
            <person name="Yuan L."/>
            <person name="Wang S."/>
            <person name="Wang H."/>
            <person name="Xu D."/>
            <person name="Wang A."/>
            <person name="Fan W."/>
        </authorList>
    </citation>
    <scope>NUCLEOTIDE SEQUENCE</scope>
    <source>
        <strain evidence="10">WSJ</strain>
        <tissue evidence="10">Leaf</tissue>
    </source>
</reference>
<dbReference type="InterPro" id="IPR019177">
    <property type="entry name" value="Golgin_subfamily_A_member_5"/>
</dbReference>
<dbReference type="PANTHER" id="PTHR13815:SF5">
    <property type="entry name" value="GOLGIN CANDIDATE 2"/>
    <property type="match status" value="1"/>
</dbReference>
<feature type="region of interest" description="Disordered" evidence="8">
    <location>
        <begin position="202"/>
        <end position="221"/>
    </location>
</feature>
<feature type="region of interest" description="Disordered" evidence="8">
    <location>
        <begin position="119"/>
        <end position="192"/>
    </location>
</feature>
<name>A0AAD8NFX6_TARER</name>
<evidence type="ECO:0000256" key="8">
    <source>
        <dbReference type="SAM" id="MobiDB-lite"/>
    </source>
</evidence>
<evidence type="ECO:0000256" key="6">
    <source>
        <dbReference type="ARBA" id="ARBA00023136"/>
    </source>
</evidence>
<sequence>MSGWISSKLKVAESLLQQIDQQAAESLRKNNEASASTSASGDDHLNQVTKHSGDIIHLPPLKDQLLKKNKKQPPPEPDKKKKNKTSSVYNNNNEDKVIVNPKSTLSTDAVDWTQLLSTPTRINNNGTGGALPRASRQVRSGSNLLALDTKQRSQAKSARRRSDVDKVTSQRLDGNRGFESTTQQAAAAVDGVAAENLSSETDAVTNANDEKVKNLNDGNSSDYVTDLNLNVKNEQIVSNSSSGVEMTRLSNKIEESLSASDDGTETDSDSTSDSESEREREREERRKRREQLLAQKAAAKAIEAIKDRENLVARLEGEKQSLEKIIDERAKQQAHEASQLQMTMMETMEAVDLEKQKHNSTRMEILMKLAKLETTNAELAKSLAAAQWNLEVEAKRVAELHRQIELKEASHEELASKKESRLSGTKLTTTRGVEFEHEILEAEHAFVMDKVVQLQEKAKTLDMTIQVTRKEIQNPTEVEVELKHRLTQLTDHLIQKQAQVEALSSEKAMLTFKIEAVSRSLDESNSSLKTSKMNDVESGVRWEVRLQERVEKGQKQIIGSMVRQLDSIFLTAAAFLRRNPMGKILSAVYLVCLHLWVLYIFRSNTIASNEGSRSGAVISLDNINNTGA</sequence>
<keyword evidence="5 7" id="KW-0175">Coiled coil</keyword>
<feature type="compositionally biased region" description="Polar residues" evidence="8">
    <location>
        <begin position="32"/>
        <end position="50"/>
    </location>
</feature>
<evidence type="ECO:0000256" key="5">
    <source>
        <dbReference type="ARBA" id="ARBA00023054"/>
    </source>
</evidence>
<dbReference type="PANTHER" id="PTHR13815">
    <property type="entry name" value="GOLGIN-84"/>
    <property type="match status" value="1"/>
</dbReference>
<feature type="region of interest" description="Disordered" evidence="8">
    <location>
        <begin position="23"/>
        <end position="101"/>
    </location>
</feature>
<keyword evidence="2 9" id="KW-0812">Transmembrane</keyword>
<dbReference type="AlphaFoldDB" id="A0AAD8NFX6"/>
<comment type="caution">
    <text evidence="10">The sequence shown here is derived from an EMBL/GenBank/DDBJ whole genome shotgun (WGS) entry which is preliminary data.</text>
</comment>
<feature type="compositionally biased region" description="Basic and acidic residues" evidence="8">
    <location>
        <begin position="160"/>
        <end position="176"/>
    </location>
</feature>
<proteinExistence type="predicted"/>
<feature type="transmembrane region" description="Helical" evidence="9">
    <location>
        <begin position="584"/>
        <end position="601"/>
    </location>
</feature>
<protein>
    <recommendedName>
        <fullName evidence="12">Golgin candidate 2</fullName>
    </recommendedName>
</protein>
<evidence type="ECO:0000313" key="10">
    <source>
        <dbReference type="EMBL" id="KAK1406561.1"/>
    </source>
</evidence>
<evidence type="ECO:0008006" key="12">
    <source>
        <dbReference type="Google" id="ProtNLM"/>
    </source>
</evidence>
<keyword evidence="6 9" id="KW-0472">Membrane</keyword>
<evidence type="ECO:0000256" key="4">
    <source>
        <dbReference type="ARBA" id="ARBA00023034"/>
    </source>
</evidence>
<keyword evidence="4" id="KW-0333">Golgi apparatus</keyword>
<feature type="compositionally biased region" description="Acidic residues" evidence="8">
    <location>
        <begin position="262"/>
        <end position="274"/>
    </location>
</feature>
<keyword evidence="11" id="KW-1185">Reference proteome</keyword>
<evidence type="ECO:0000256" key="3">
    <source>
        <dbReference type="ARBA" id="ARBA00022989"/>
    </source>
</evidence>
<dbReference type="GO" id="GO:0031985">
    <property type="term" value="C:Golgi cisterna"/>
    <property type="evidence" value="ECO:0007669"/>
    <property type="project" value="TreeGrafter"/>
</dbReference>
<evidence type="ECO:0000256" key="1">
    <source>
        <dbReference type="ARBA" id="ARBA00004394"/>
    </source>
</evidence>
<evidence type="ECO:0000256" key="2">
    <source>
        <dbReference type="ARBA" id="ARBA00022692"/>
    </source>
</evidence>
<evidence type="ECO:0000256" key="7">
    <source>
        <dbReference type="SAM" id="Coils"/>
    </source>
</evidence>
<dbReference type="GO" id="GO:0007030">
    <property type="term" value="P:Golgi organization"/>
    <property type="evidence" value="ECO:0007669"/>
    <property type="project" value="InterPro"/>
</dbReference>
<dbReference type="Proteomes" id="UP001229421">
    <property type="component" value="Unassembled WGS sequence"/>
</dbReference>
<feature type="coiled-coil region" evidence="7">
    <location>
        <begin position="369"/>
        <end position="457"/>
    </location>
</feature>
<dbReference type="GO" id="GO:0000301">
    <property type="term" value="P:retrograde transport, vesicle recycling within Golgi"/>
    <property type="evidence" value="ECO:0007669"/>
    <property type="project" value="TreeGrafter"/>
</dbReference>
<comment type="subcellular location">
    <subcellularLocation>
        <location evidence="1">Golgi apparatus membrane</location>
    </subcellularLocation>
</comment>
<dbReference type="Pfam" id="PF09787">
    <property type="entry name" value="Golgin_A5"/>
    <property type="match status" value="1"/>
</dbReference>
<evidence type="ECO:0000313" key="11">
    <source>
        <dbReference type="Proteomes" id="UP001229421"/>
    </source>
</evidence>
<evidence type="ECO:0000256" key="9">
    <source>
        <dbReference type="SAM" id="Phobius"/>
    </source>
</evidence>
<accession>A0AAD8NFX6</accession>
<feature type="region of interest" description="Disordered" evidence="8">
    <location>
        <begin position="255"/>
        <end position="291"/>
    </location>
</feature>
<keyword evidence="3 9" id="KW-1133">Transmembrane helix</keyword>
<feature type="compositionally biased region" description="Basic and acidic residues" evidence="8">
    <location>
        <begin position="275"/>
        <end position="284"/>
    </location>
</feature>
<dbReference type="GO" id="GO:0000139">
    <property type="term" value="C:Golgi membrane"/>
    <property type="evidence" value="ECO:0007669"/>
    <property type="project" value="UniProtKB-SubCell"/>
</dbReference>